<organism evidence="2">
    <name type="scientific">freshwater metagenome</name>
    <dbReference type="NCBI Taxonomy" id="449393"/>
    <lineage>
        <taxon>unclassified sequences</taxon>
        <taxon>metagenomes</taxon>
        <taxon>ecological metagenomes</taxon>
    </lineage>
</organism>
<reference evidence="2" key="1">
    <citation type="submission" date="2020-05" db="EMBL/GenBank/DDBJ databases">
        <authorList>
            <person name="Chiriac C."/>
            <person name="Salcher M."/>
            <person name="Ghai R."/>
            <person name="Kavagutti S V."/>
        </authorList>
    </citation>
    <scope>NUCLEOTIDE SEQUENCE</scope>
</reference>
<name>A0A6J7KEZ7_9ZZZZ</name>
<dbReference type="EMBL" id="CAFBNE010000050">
    <property type="protein sequence ID" value="CAB4952732.1"/>
    <property type="molecule type" value="Genomic_DNA"/>
</dbReference>
<gene>
    <name evidence="2" type="ORF">UFOPK3772_01655</name>
</gene>
<accession>A0A6J7KEZ7</accession>
<proteinExistence type="predicted"/>
<sequence length="242" mass="27173">MRLAISCSLNCRRCSLSQISRDRRMSSRSFRPFEVRRTRVTRPSWASGARSMRPRASSRLRDRLTDGGVTFSLSASSLAVAGSLRPIVNSRLVRAYESSSSVCCRNTRPSRPRVMRSFVSSGWGIGALSFFRRTAVAMSMVPFHEFPVDIVDRVGSSHRNRQSQPMLDAGGKDPPRSSPYRMTDSCHCSPSIPQRGPCVNRRALCSAQYPYCQERLHVRNLGRPTAFRGPQVNFERPGFLPT</sequence>
<evidence type="ECO:0000313" key="2">
    <source>
        <dbReference type="EMBL" id="CAB4952732.1"/>
    </source>
</evidence>
<feature type="region of interest" description="Disordered" evidence="1">
    <location>
        <begin position="157"/>
        <end position="183"/>
    </location>
</feature>
<dbReference type="AlphaFoldDB" id="A0A6J7KEZ7"/>
<evidence type="ECO:0000256" key="1">
    <source>
        <dbReference type="SAM" id="MobiDB-lite"/>
    </source>
</evidence>
<protein>
    <submittedName>
        <fullName evidence="2">Unannotated protein</fullName>
    </submittedName>
</protein>